<dbReference type="Proteomes" id="UP000019148">
    <property type="component" value="Unassembled WGS sequence"/>
</dbReference>
<sequence>MAEKALANYIWTGKEELTQRLRNEEINYIKHLKRICNISFGKEMYDNLLIYMNYYIKTYNIIMKLLDDKDKEVLLFFEKSITNLNSENPGDHQFVIYSKQNFNRFMLKVILDMGIYDFKEGLLRKFRLVLDEKKNVTEVFKEYNDIGKSILIQMLKEAKANCSKYLKRKFFIDYVYNSYDSIQTTEYFCGMAFKKFINNIQNYHKMMESLNLNQKDAFDFL</sequence>
<accession>W6TK78</accession>
<dbReference type="RefSeq" id="WP_038367576.1">
    <property type="nucleotide sequence ID" value="NZ_AZIT01000024.1"/>
</dbReference>
<dbReference type="AlphaFoldDB" id="W6TK78"/>
<dbReference type="EMBL" id="AZIT01000024">
    <property type="protein sequence ID" value="ETZ17629.1"/>
    <property type="molecule type" value="Genomic_DNA"/>
</dbReference>
<reference evidence="1 2" key="1">
    <citation type="submission" date="2013-12" db="EMBL/GenBank/DDBJ databases">
        <title>Comparative genomics of relapsing fever spirochetes.</title>
        <authorList>
            <person name="Schwan T.G."/>
            <person name="Raffel S.J."/>
            <person name="Porcella S.F."/>
        </authorList>
    </citation>
    <scope>NUCLEOTIDE SEQUENCE [LARGE SCALE GENOMIC DNA]</scope>
    <source>
        <strain evidence="1 2">CR2A</strain>
    </source>
</reference>
<dbReference type="PATRIC" id="fig|1432657.3.peg.1392"/>
<evidence type="ECO:0000313" key="1">
    <source>
        <dbReference type="EMBL" id="ETZ17629.1"/>
    </source>
</evidence>
<gene>
    <name evidence="1" type="ORF">BDCR2A_01435</name>
</gene>
<comment type="caution">
    <text evidence="1">The sequence shown here is derived from an EMBL/GenBank/DDBJ whole genome shotgun (WGS) entry which is preliminary data.</text>
</comment>
<evidence type="ECO:0000313" key="2">
    <source>
        <dbReference type="Proteomes" id="UP000019148"/>
    </source>
</evidence>
<protein>
    <submittedName>
        <fullName evidence="1">Uncharacterized protein</fullName>
    </submittedName>
</protein>
<name>W6TK78_9SPIR</name>
<proteinExistence type="predicted"/>
<organism evidence="1 2">
    <name type="scientific">Borrelia duttonii CR2A</name>
    <dbReference type="NCBI Taxonomy" id="1432657"/>
    <lineage>
        <taxon>Bacteria</taxon>
        <taxon>Pseudomonadati</taxon>
        <taxon>Spirochaetota</taxon>
        <taxon>Spirochaetia</taxon>
        <taxon>Spirochaetales</taxon>
        <taxon>Borreliaceae</taxon>
        <taxon>Borrelia</taxon>
    </lineage>
</organism>